<protein>
    <submittedName>
        <fullName evidence="2">dTDP-4-dehydrorhamnose reductase</fullName>
        <ecNumber evidence="2">1.1.1.133</ecNumber>
    </submittedName>
</protein>
<dbReference type="GO" id="GO:0008831">
    <property type="term" value="F:dTDP-4-dehydrorhamnose reductase activity"/>
    <property type="evidence" value="ECO:0007669"/>
    <property type="project" value="UniProtKB-EC"/>
</dbReference>
<name>K1RTY7_9ZZZZ</name>
<dbReference type="InterPro" id="IPR029903">
    <property type="entry name" value="RmlD-like-bd"/>
</dbReference>
<comment type="caution">
    <text evidence="2">The sequence shown here is derived from an EMBL/GenBank/DDBJ whole genome shotgun (WGS) entry which is preliminary data.</text>
</comment>
<dbReference type="Pfam" id="PF04321">
    <property type="entry name" value="RmlD_sub_bind"/>
    <property type="match status" value="1"/>
</dbReference>
<dbReference type="InterPro" id="IPR036291">
    <property type="entry name" value="NAD(P)-bd_dom_sf"/>
</dbReference>
<dbReference type="CDD" id="cd05254">
    <property type="entry name" value="dTDP_HR_like_SDR_e"/>
    <property type="match status" value="1"/>
</dbReference>
<dbReference type="EMBL" id="AJWZ01011492">
    <property type="protein sequence ID" value="EKC44970.1"/>
    <property type="molecule type" value="Genomic_DNA"/>
</dbReference>
<gene>
    <name evidence="2" type="ORF">OBE_17188</name>
</gene>
<organism evidence="2">
    <name type="scientific">human gut metagenome</name>
    <dbReference type="NCBI Taxonomy" id="408170"/>
    <lineage>
        <taxon>unclassified sequences</taxon>
        <taxon>metagenomes</taxon>
        <taxon>organismal metagenomes</taxon>
    </lineage>
</organism>
<dbReference type="GO" id="GO:0019305">
    <property type="term" value="P:dTDP-rhamnose biosynthetic process"/>
    <property type="evidence" value="ECO:0007669"/>
    <property type="project" value="TreeGrafter"/>
</dbReference>
<dbReference type="GO" id="GO:0005829">
    <property type="term" value="C:cytosol"/>
    <property type="evidence" value="ECO:0007669"/>
    <property type="project" value="TreeGrafter"/>
</dbReference>
<accession>K1RTY7</accession>
<dbReference type="EC" id="1.1.1.133" evidence="2"/>
<evidence type="ECO:0000259" key="1">
    <source>
        <dbReference type="Pfam" id="PF04321"/>
    </source>
</evidence>
<dbReference type="PANTHER" id="PTHR10491">
    <property type="entry name" value="DTDP-4-DEHYDRORHAMNOSE REDUCTASE"/>
    <property type="match status" value="1"/>
</dbReference>
<evidence type="ECO:0000313" key="2">
    <source>
        <dbReference type="EMBL" id="EKC44970.1"/>
    </source>
</evidence>
<dbReference type="SUPFAM" id="SSF51735">
    <property type="entry name" value="NAD(P)-binding Rossmann-fold domains"/>
    <property type="match status" value="1"/>
</dbReference>
<dbReference type="Gene3D" id="3.40.50.720">
    <property type="entry name" value="NAD(P)-binding Rossmann-like Domain"/>
    <property type="match status" value="1"/>
</dbReference>
<dbReference type="InterPro" id="IPR005913">
    <property type="entry name" value="dTDP_dehydrorham_reduct"/>
</dbReference>
<feature type="non-terminal residue" evidence="2">
    <location>
        <position position="257"/>
    </location>
</feature>
<dbReference type="Gene3D" id="3.90.25.10">
    <property type="entry name" value="UDP-galactose 4-epimerase, domain 1"/>
    <property type="match status" value="1"/>
</dbReference>
<keyword evidence="2" id="KW-0560">Oxidoreductase</keyword>
<dbReference type="PANTHER" id="PTHR10491:SF4">
    <property type="entry name" value="METHIONINE ADENOSYLTRANSFERASE 2 SUBUNIT BETA"/>
    <property type="match status" value="1"/>
</dbReference>
<reference evidence="2" key="1">
    <citation type="journal article" date="2013" name="Environ. Microbiol.">
        <title>Microbiota from the distal guts of lean and obese adolescents exhibit partial functional redundancy besides clear differences in community structure.</title>
        <authorList>
            <person name="Ferrer M."/>
            <person name="Ruiz A."/>
            <person name="Lanza F."/>
            <person name="Haange S.B."/>
            <person name="Oberbach A."/>
            <person name="Till H."/>
            <person name="Bargiela R."/>
            <person name="Campoy C."/>
            <person name="Segura M.T."/>
            <person name="Richter M."/>
            <person name="von Bergen M."/>
            <person name="Seifert J."/>
            <person name="Suarez A."/>
        </authorList>
    </citation>
    <scope>NUCLEOTIDE SEQUENCE</scope>
</reference>
<sequence length="257" mass="28102">MNILVTGANGLLGSSVMTELRRRGHHGIAVGRAPQCRSTDAAAYVQADLCDASAVQALFVGVQPDAVIHCAAWTDVDGAELPENREQVFAVNRDSTQNVAEASRDHGCKLLYVTTDYVFDGTYPAPYPADYDRFAPLNVYGQSKLDGERAVCGTLAQHFVVRTSWLYGAGGKNFVRTMLQLSRTHDTLRVVCDQVGTPTYVPDLARLLADMVETDRYGRYNAVNSGGYVSWYDFACEIFRTAGIPITVLPVTTEEYG</sequence>
<dbReference type="AlphaFoldDB" id="K1RTY7"/>
<feature type="domain" description="RmlD-like substrate binding" evidence="1">
    <location>
        <begin position="1"/>
        <end position="256"/>
    </location>
</feature>
<dbReference type="NCBIfam" id="TIGR01214">
    <property type="entry name" value="rmlD"/>
    <property type="match status" value="1"/>
</dbReference>
<proteinExistence type="predicted"/>